<keyword evidence="2" id="KW-1185">Reference proteome</keyword>
<gene>
    <name evidence="1" type="ORF">CH339_14125</name>
</gene>
<protein>
    <recommendedName>
        <fullName evidence="3">DUF4440 domain-containing protein</fullName>
    </recommendedName>
</protein>
<dbReference type="Proteomes" id="UP000249299">
    <property type="component" value="Unassembled WGS sequence"/>
</dbReference>
<dbReference type="Pfam" id="PF12893">
    <property type="entry name" value="Lumazine_bd_2"/>
    <property type="match status" value="1"/>
</dbReference>
<dbReference type="EMBL" id="NPEV01000030">
    <property type="protein sequence ID" value="RAI26464.1"/>
    <property type="molecule type" value="Genomic_DNA"/>
</dbReference>
<dbReference type="RefSeq" id="WP_170138530.1">
    <property type="nucleotide sequence ID" value="NZ_JACIGG010000023.1"/>
</dbReference>
<dbReference type="InterPro" id="IPR032710">
    <property type="entry name" value="NTF2-like_dom_sf"/>
</dbReference>
<dbReference type="SUPFAM" id="SSF54427">
    <property type="entry name" value="NTF2-like"/>
    <property type="match status" value="1"/>
</dbReference>
<reference evidence="1 2" key="1">
    <citation type="submission" date="2017-07" db="EMBL/GenBank/DDBJ databases">
        <title>Draft Genome Sequences of Select Purple Nonsulfur Bacteria.</title>
        <authorList>
            <person name="Lasarre B."/>
            <person name="Mckinlay J.B."/>
        </authorList>
    </citation>
    <scope>NUCLEOTIDE SEQUENCE [LARGE SCALE GENOMIC DNA]</scope>
    <source>
        <strain evidence="1 2">DSM 11290</strain>
    </source>
</reference>
<dbReference type="InterPro" id="IPR039437">
    <property type="entry name" value="FrzH/put_lumazine-bd"/>
</dbReference>
<proteinExistence type="predicted"/>
<name>A0A327JMA3_9HYPH</name>
<accession>A0A327JMA3</accession>
<dbReference type="AlphaFoldDB" id="A0A327JMA3"/>
<evidence type="ECO:0000313" key="2">
    <source>
        <dbReference type="Proteomes" id="UP000249299"/>
    </source>
</evidence>
<comment type="caution">
    <text evidence="1">The sequence shown here is derived from an EMBL/GenBank/DDBJ whole genome shotgun (WGS) entry which is preliminary data.</text>
</comment>
<organism evidence="1 2">
    <name type="scientific">Rhodobium orientis</name>
    <dbReference type="NCBI Taxonomy" id="34017"/>
    <lineage>
        <taxon>Bacteria</taxon>
        <taxon>Pseudomonadati</taxon>
        <taxon>Pseudomonadota</taxon>
        <taxon>Alphaproteobacteria</taxon>
        <taxon>Hyphomicrobiales</taxon>
        <taxon>Rhodobiaceae</taxon>
        <taxon>Rhodobium</taxon>
    </lineage>
</organism>
<evidence type="ECO:0000313" key="1">
    <source>
        <dbReference type="EMBL" id="RAI26464.1"/>
    </source>
</evidence>
<evidence type="ECO:0008006" key="3">
    <source>
        <dbReference type="Google" id="ProtNLM"/>
    </source>
</evidence>
<sequence length="132" mass="14779">MTERTEAALRARIDELMTAGVSADLEKLDRIYHDDLQILSLTIDGDLMTLDKAGCLAMLEQTFKDETPEDHLWAKVHAVTVSGDRGHVLISRKIPIGGPKMMFDLSIDLVFQDGRWQVIREVNFGRPDAEAA</sequence>
<dbReference type="Gene3D" id="3.10.450.50">
    <property type="match status" value="1"/>
</dbReference>